<dbReference type="InterPro" id="IPR000924">
    <property type="entry name" value="Glu/Gln-tRNA-synth"/>
</dbReference>
<dbReference type="InterPro" id="IPR008925">
    <property type="entry name" value="aa_tRNA-synth_I_cd-bd_sf"/>
</dbReference>
<dbReference type="GO" id="GO:0005524">
    <property type="term" value="F:ATP binding"/>
    <property type="evidence" value="ECO:0007669"/>
    <property type="project" value="UniProtKB-UniRule"/>
</dbReference>
<dbReference type="InParanoid" id="A0A2G4YUV9"/>
<protein>
    <recommendedName>
        <fullName evidence="8">Glutamate--tRNA ligase</fullName>
        <ecNumber evidence="8">6.1.1.17</ecNumber>
    </recommendedName>
    <alternativeName>
        <fullName evidence="8">Glutamyl-tRNA synthetase</fullName>
        <shortName evidence="8">GluRS</shortName>
    </alternativeName>
</protein>
<comment type="subunit">
    <text evidence="8">Monomer.</text>
</comment>
<dbReference type="NCBIfam" id="TIGR00464">
    <property type="entry name" value="gltX_bact"/>
    <property type="match status" value="1"/>
</dbReference>
<dbReference type="GO" id="GO:0004818">
    <property type="term" value="F:glutamate-tRNA ligase activity"/>
    <property type="evidence" value="ECO:0007669"/>
    <property type="project" value="UniProtKB-UniRule"/>
</dbReference>
<reference evidence="11 12" key="1">
    <citation type="submission" date="2017-10" db="EMBL/GenBank/DDBJ databases">
        <title>Frigbacter circumglobatus gen. nov. sp. nov., isolated from sediment cultured in situ.</title>
        <authorList>
            <person name="Zhao Z."/>
        </authorList>
    </citation>
    <scope>NUCLEOTIDE SEQUENCE [LARGE SCALE GENOMIC DNA]</scope>
    <source>
        <strain evidence="11 12">ZYL</strain>
    </source>
</reference>
<dbReference type="InterPro" id="IPR020058">
    <property type="entry name" value="Glu/Gln-tRNA-synth_Ib_cat-dom"/>
</dbReference>
<evidence type="ECO:0000259" key="10">
    <source>
        <dbReference type="Pfam" id="PF19269"/>
    </source>
</evidence>
<evidence type="ECO:0000259" key="9">
    <source>
        <dbReference type="Pfam" id="PF00749"/>
    </source>
</evidence>
<evidence type="ECO:0000313" key="12">
    <source>
        <dbReference type="Proteomes" id="UP000229730"/>
    </source>
</evidence>
<comment type="subcellular location">
    <subcellularLocation>
        <location evidence="8">Cytoplasm</location>
    </subcellularLocation>
</comment>
<gene>
    <name evidence="8" type="primary">gltX</name>
    <name evidence="11" type="ORF">CRD36_05250</name>
</gene>
<name>A0A2G4YUV9_9PROT</name>
<keyword evidence="6 8" id="KW-0648">Protein biosynthesis</keyword>
<dbReference type="InterPro" id="IPR014729">
    <property type="entry name" value="Rossmann-like_a/b/a_fold"/>
</dbReference>
<comment type="caution">
    <text evidence="8">Lacks conserved residue(s) required for the propagation of feature annotation.</text>
</comment>
<dbReference type="PRINTS" id="PR00987">
    <property type="entry name" value="TRNASYNTHGLU"/>
</dbReference>
<feature type="short sequence motif" description="'HIGH' region" evidence="8">
    <location>
        <begin position="11"/>
        <end position="21"/>
    </location>
</feature>
<keyword evidence="2 8" id="KW-0963">Cytoplasm</keyword>
<dbReference type="OrthoDB" id="9807503at2"/>
<dbReference type="Pfam" id="PF19269">
    <property type="entry name" value="Anticodon_2"/>
    <property type="match status" value="1"/>
</dbReference>
<feature type="short sequence motif" description="'KMSKS' region" evidence="8">
    <location>
        <begin position="243"/>
        <end position="247"/>
    </location>
</feature>
<evidence type="ECO:0000256" key="4">
    <source>
        <dbReference type="ARBA" id="ARBA00022741"/>
    </source>
</evidence>
<keyword evidence="12" id="KW-1185">Reference proteome</keyword>
<dbReference type="GO" id="GO:0005737">
    <property type="term" value="C:cytoplasm"/>
    <property type="evidence" value="ECO:0007669"/>
    <property type="project" value="UniProtKB-SubCell"/>
</dbReference>
<sequence>MTKAVKVRFAPSPTGLLHVGNVRTALVNWLFCRQQGGSFLLRLDDTDQARSTEAFAEAIERDLAWLGLTWDEKARQSDRIPAYEAAVEKLKAEGRLYPCYETGQELDLKRKIQLGQGKPPVYDRAGLALSEEEVKAFEAEGRNPHWRFKLDLPARVEWNDLVKGHQSFDLAALSDPILIRGDGTFLYTLPSVVDDIDFGITHIMRGEDHAANSAVQAQLFEALGGTVPAYAHFSLLTGAGGEGLSKRLGTASIQSYREEDGLEAMSINSLLARLGSSDPIEPMTSLEPLVAGFDFGKYSRSTAKFDPKDLETLNAKILHHTDFDAVADRLSDVEETLWNICRGNINKLNDIHALQKIVKGPLEPVIADKDFAEQALAVLPEAPWDATTWKAWTTAVKDKTGAKGKALFMPLRQAVTGMDHGPEMGGLLPLIDPEIVKARLQGKTA</sequence>
<evidence type="ECO:0000256" key="5">
    <source>
        <dbReference type="ARBA" id="ARBA00022840"/>
    </source>
</evidence>
<dbReference type="EMBL" id="PDEM01000009">
    <property type="protein sequence ID" value="PHZ86077.1"/>
    <property type="molecule type" value="Genomic_DNA"/>
</dbReference>
<dbReference type="Pfam" id="PF00749">
    <property type="entry name" value="tRNA-synt_1c"/>
    <property type="match status" value="1"/>
</dbReference>
<dbReference type="GO" id="GO:0006424">
    <property type="term" value="P:glutamyl-tRNA aminoacylation"/>
    <property type="evidence" value="ECO:0007669"/>
    <property type="project" value="UniProtKB-UniRule"/>
</dbReference>
<dbReference type="RefSeq" id="WP_099471661.1">
    <property type="nucleotide sequence ID" value="NZ_CP041025.1"/>
</dbReference>
<dbReference type="InterPro" id="IPR045462">
    <property type="entry name" value="aa-tRNA-synth_I_cd-bd"/>
</dbReference>
<proteinExistence type="inferred from homology"/>
<dbReference type="PANTHER" id="PTHR43311">
    <property type="entry name" value="GLUTAMATE--TRNA LIGASE"/>
    <property type="match status" value="1"/>
</dbReference>
<dbReference type="InterPro" id="IPR049940">
    <property type="entry name" value="GluQ/Sye"/>
</dbReference>
<dbReference type="SUPFAM" id="SSF48163">
    <property type="entry name" value="An anticodon-binding domain of class I aminoacyl-tRNA synthetases"/>
    <property type="match status" value="1"/>
</dbReference>
<comment type="function">
    <text evidence="8">Catalyzes the attachment of glutamate to tRNA(Glu) in a two-step reaction: glutamate is first activated by ATP to form Glu-AMP and then transferred to the acceptor end of tRNA(Glu).</text>
</comment>
<dbReference type="HAMAP" id="MF_00022">
    <property type="entry name" value="Glu_tRNA_synth_type1"/>
    <property type="match status" value="1"/>
</dbReference>
<dbReference type="SUPFAM" id="SSF52374">
    <property type="entry name" value="Nucleotidylyl transferase"/>
    <property type="match status" value="1"/>
</dbReference>
<dbReference type="PROSITE" id="PS00178">
    <property type="entry name" value="AA_TRNA_LIGASE_I"/>
    <property type="match status" value="1"/>
</dbReference>
<dbReference type="Gene3D" id="3.40.50.620">
    <property type="entry name" value="HUPs"/>
    <property type="match status" value="1"/>
</dbReference>
<comment type="similarity">
    <text evidence="1 8">Belongs to the class-I aminoacyl-tRNA synthetase family. Glutamate--tRNA ligase type 1 subfamily.</text>
</comment>
<accession>A0A2G4YUV9</accession>
<organism evidence="11 12">
    <name type="scientific">Paremcibacter congregatus</name>
    <dbReference type="NCBI Taxonomy" id="2043170"/>
    <lineage>
        <taxon>Bacteria</taxon>
        <taxon>Pseudomonadati</taxon>
        <taxon>Pseudomonadota</taxon>
        <taxon>Alphaproteobacteria</taxon>
        <taxon>Emcibacterales</taxon>
        <taxon>Emcibacteraceae</taxon>
        <taxon>Paremcibacter</taxon>
    </lineage>
</organism>
<dbReference type="InterPro" id="IPR001412">
    <property type="entry name" value="aa-tRNA-synth_I_CS"/>
</dbReference>
<evidence type="ECO:0000256" key="2">
    <source>
        <dbReference type="ARBA" id="ARBA00022490"/>
    </source>
</evidence>
<keyword evidence="4 8" id="KW-0547">Nucleotide-binding</keyword>
<keyword evidence="3 8" id="KW-0436">Ligase</keyword>
<dbReference type="AlphaFoldDB" id="A0A2G4YUV9"/>
<evidence type="ECO:0000256" key="8">
    <source>
        <dbReference type="HAMAP-Rule" id="MF_00022"/>
    </source>
</evidence>
<feature type="binding site" evidence="8">
    <location>
        <position position="246"/>
    </location>
    <ligand>
        <name>ATP</name>
        <dbReference type="ChEBI" id="CHEBI:30616"/>
    </ligand>
</feature>
<comment type="catalytic activity">
    <reaction evidence="8">
        <text>tRNA(Glu) + L-glutamate + ATP = L-glutamyl-tRNA(Glu) + AMP + diphosphate</text>
        <dbReference type="Rhea" id="RHEA:23540"/>
        <dbReference type="Rhea" id="RHEA-COMP:9663"/>
        <dbReference type="Rhea" id="RHEA-COMP:9680"/>
        <dbReference type="ChEBI" id="CHEBI:29985"/>
        <dbReference type="ChEBI" id="CHEBI:30616"/>
        <dbReference type="ChEBI" id="CHEBI:33019"/>
        <dbReference type="ChEBI" id="CHEBI:78442"/>
        <dbReference type="ChEBI" id="CHEBI:78520"/>
        <dbReference type="ChEBI" id="CHEBI:456215"/>
        <dbReference type="EC" id="6.1.1.17"/>
    </reaction>
</comment>
<dbReference type="PANTHER" id="PTHR43311:SF2">
    <property type="entry name" value="GLUTAMATE--TRNA LIGASE, MITOCHONDRIAL-RELATED"/>
    <property type="match status" value="1"/>
</dbReference>
<evidence type="ECO:0000256" key="3">
    <source>
        <dbReference type="ARBA" id="ARBA00022598"/>
    </source>
</evidence>
<dbReference type="GO" id="GO:0000049">
    <property type="term" value="F:tRNA binding"/>
    <property type="evidence" value="ECO:0007669"/>
    <property type="project" value="InterPro"/>
</dbReference>
<keyword evidence="7 8" id="KW-0030">Aminoacyl-tRNA synthetase</keyword>
<feature type="domain" description="Glutamyl/glutaminyl-tRNA synthetase class Ib catalytic" evidence="9">
    <location>
        <begin position="5"/>
        <end position="311"/>
    </location>
</feature>
<keyword evidence="5 8" id="KW-0067">ATP-binding</keyword>
<comment type="caution">
    <text evidence="11">The sequence shown here is derived from an EMBL/GenBank/DDBJ whole genome shotgun (WGS) entry which is preliminary data.</text>
</comment>
<feature type="domain" description="Aminoacyl-tRNA synthetase class I anticodon-binding" evidence="10">
    <location>
        <begin position="372"/>
        <end position="441"/>
    </location>
</feature>
<evidence type="ECO:0000313" key="11">
    <source>
        <dbReference type="EMBL" id="PHZ86077.1"/>
    </source>
</evidence>
<dbReference type="Proteomes" id="UP000229730">
    <property type="component" value="Unassembled WGS sequence"/>
</dbReference>
<dbReference type="EC" id="6.1.1.17" evidence="8"/>
<evidence type="ECO:0000256" key="7">
    <source>
        <dbReference type="ARBA" id="ARBA00023146"/>
    </source>
</evidence>
<evidence type="ECO:0000256" key="6">
    <source>
        <dbReference type="ARBA" id="ARBA00022917"/>
    </source>
</evidence>
<dbReference type="InterPro" id="IPR020751">
    <property type="entry name" value="aa-tRNA-synth_I_codon-bd_sub2"/>
</dbReference>
<evidence type="ECO:0000256" key="1">
    <source>
        <dbReference type="ARBA" id="ARBA00007894"/>
    </source>
</evidence>
<dbReference type="Gene3D" id="1.10.10.350">
    <property type="match status" value="1"/>
</dbReference>
<dbReference type="InterPro" id="IPR004527">
    <property type="entry name" value="Glu-tRNA-ligase_bac/mito"/>
</dbReference>